<feature type="compositionally biased region" description="Basic and acidic residues" evidence="1">
    <location>
        <begin position="1"/>
        <end position="11"/>
    </location>
</feature>
<evidence type="ECO:0000313" key="2">
    <source>
        <dbReference type="EMBL" id="PMB70722.1"/>
    </source>
</evidence>
<evidence type="ECO:0000313" key="3">
    <source>
        <dbReference type="Proteomes" id="UP000235728"/>
    </source>
</evidence>
<protein>
    <submittedName>
        <fullName evidence="2">Uncharacterized protein</fullName>
    </submittedName>
</protein>
<feature type="compositionally biased region" description="Basic and acidic residues" evidence="1">
    <location>
        <begin position="46"/>
        <end position="60"/>
    </location>
</feature>
<name>A0A2N6NTX7_BEABA</name>
<comment type="caution">
    <text evidence="2">The sequence shown here is derived from an EMBL/GenBank/DDBJ whole genome shotgun (WGS) entry which is preliminary data.</text>
</comment>
<dbReference type="AlphaFoldDB" id="A0A2N6NTX7"/>
<evidence type="ECO:0000256" key="1">
    <source>
        <dbReference type="SAM" id="MobiDB-lite"/>
    </source>
</evidence>
<dbReference type="Proteomes" id="UP000235728">
    <property type="component" value="Unassembled WGS sequence"/>
</dbReference>
<feature type="region of interest" description="Disordered" evidence="1">
    <location>
        <begin position="1"/>
        <end position="60"/>
    </location>
</feature>
<reference evidence="2 3" key="1">
    <citation type="journal article" date="2016" name="Appl. Microbiol. Biotechnol.">
        <title>Characterization of T-DNA insertion mutants with decreased virulence in the entomopathogenic fungus Beauveria bassiana JEF-007.</title>
        <authorList>
            <person name="Kim S."/>
            <person name="Lee S.J."/>
            <person name="Nai Y.S."/>
            <person name="Yu J.S."/>
            <person name="Lee M.R."/>
            <person name="Yang Y.T."/>
            <person name="Kim J.S."/>
        </authorList>
    </citation>
    <scope>NUCLEOTIDE SEQUENCE [LARGE SCALE GENOMIC DNA]</scope>
    <source>
        <strain evidence="2 3">JEF-007</strain>
    </source>
</reference>
<accession>A0A2N6NTX7</accession>
<dbReference type="EMBL" id="MRVG01000003">
    <property type="protein sequence ID" value="PMB70722.1"/>
    <property type="molecule type" value="Genomic_DNA"/>
</dbReference>
<organism evidence="2 3">
    <name type="scientific">Beauveria bassiana</name>
    <name type="common">White muscardine disease fungus</name>
    <name type="synonym">Tritirachium shiotae</name>
    <dbReference type="NCBI Taxonomy" id="176275"/>
    <lineage>
        <taxon>Eukaryota</taxon>
        <taxon>Fungi</taxon>
        <taxon>Dikarya</taxon>
        <taxon>Ascomycota</taxon>
        <taxon>Pezizomycotina</taxon>
        <taxon>Sordariomycetes</taxon>
        <taxon>Hypocreomycetidae</taxon>
        <taxon>Hypocreales</taxon>
        <taxon>Cordycipitaceae</taxon>
        <taxon>Beauveria</taxon>
    </lineage>
</organism>
<gene>
    <name evidence="2" type="ORF">BM221_003177</name>
</gene>
<proteinExistence type="predicted"/>
<sequence>MTEVCTRRLREQQPVILDPAAPSTPAEDGGSGVAQEADLNAAAAKQVHEKLDARRDYRAR</sequence>